<comment type="caution">
    <text evidence="1">The sequence shown here is derived from an EMBL/GenBank/DDBJ whole genome shotgun (WGS) entry which is preliminary data.</text>
</comment>
<name>A0A640KU96_LEITA</name>
<proteinExistence type="predicted"/>
<accession>A0A640KU96</accession>
<organism evidence="1 2">
    <name type="scientific">Leishmania tarentolae</name>
    <name type="common">Sauroleishmania tarentolae</name>
    <dbReference type="NCBI Taxonomy" id="5689"/>
    <lineage>
        <taxon>Eukaryota</taxon>
        <taxon>Discoba</taxon>
        <taxon>Euglenozoa</taxon>
        <taxon>Kinetoplastea</taxon>
        <taxon>Metakinetoplastina</taxon>
        <taxon>Trypanosomatida</taxon>
        <taxon>Trypanosomatidae</taxon>
        <taxon>Leishmaniinae</taxon>
        <taxon>Leishmania</taxon>
        <taxon>lizard Leishmania</taxon>
    </lineage>
</organism>
<sequence>MIATREIFTGVILRFSSPAGNLKAGGGWDLLTLCPLCGWHGFSHFHGSFPHNAVQDMTATSLAMPRTGFPTLRVLAFAITSDGAACEGDGGGTLACLSPLSRSGGGGTLDTDTALRCSPA</sequence>
<evidence type="ECO:0000313" key="1">
    <source>
        <dbReference type="EMBL" id="GET93102.1"/>
    </source>
</evidence>
<dbReference type="EMBL" id="BLBS01000057">
    <property type="protein sequence ID" value="GET93102.1"/>
    <property type="molecule type" value="Genomic_DNA"/>
</dbReference>
<gene>
    <name evidence="1" type="ORF">LtaPh_3604000</name>
</gene>
<dbReference type="Proteomes" id="UP000419144">
    <property type="component" value="Unassembled WGS sequence"/>
</dbReference>
<reference evidence="1" key="1">
    <citation type="submission" date="2019-11" db="EMBL/GenBank/DDBJ databases">
        <title>Leishmania tarentolae CDS.</title>
        <authorList>
            <person name="Goto Y."/>
            <person name="Yamagishi J."/>
        </authorList>
    </citation>
    <scope>NUCLEOTIDE SEQUENCE [LARGE SCALE GENOMIC DNA]</scope>
    <source>
        <strain evidence="1">Parrot Tar II</strain>
    </source>
</reference>
<protein>
    <submittedName>
        <fullName evidence="1">Unspecified product</fullName>
    </submittedName>
</protein>
<keyword evidence="2" id="KW-1185">Reference proteome</keyword>
<dbReference type="AlphaFoldDB" id="A0A640KU96"/>
<evidence type="ECO:0000313" key="2">
    <source>
        <dbReference type="Proteomes" id="UP000419144"/>
    </source>
</evidence>
<dbReference type="VEuPathDB" id="TriTrypDB:LtaPh_3604000"/>